<accession>A0AAU0MWE9</accession>
<dbReference type="PANTHER" id="PTHR43283:SF7">
    <property type="entry name" value="BETA-LACTAMASE-RELATED DOMAIN-CONTAINING PROTEIN"/>
    <property type="match status" value="1"/>
</dbReference>
<proteinExistence type="predicted"/>
<dbReference type="AlphaFoldDB" id="A0AAU0MWE9"/>
<protein>
    <submittedName>
        <fullName evidence="2">Serine hydrolase</fullName>
        <ecNumber evidence="2">3.-.-.-</ecNumber>
    </submittedName>
</protein>
<dbReference type="SUPFAM" id="SSF56601">
    <property type="entry name" value="beta-lactamase/transpeptidase-like"/>
    <property type="match status" value="1"/>
</dbReference>
<dbReference type="Gene3D" id="3.40.710.10">
    <property type="entry name" value="DD-peptidase/beta-lactamase superfamily"/>
    <property type="match status" value="1"/>
</dbReference>
<dbReference type="Proteomes" id="UP001302477">
    <property type="component" value="Chromosome"/>
</dbReference>
<gene>
    <name evidence="2" type="ORF">R5R33_11400</name>
</gene>
<dbReference type="GO" id="GO:0016787">
    <property type="term" value="F:hydrolase activity"/>
    <property type="evidence" value="ECO:0007669"/>
    <property type="project" value="UniProtKB-KW"/>
</dbReference>
<sequence length="348" mass="38367">MTDDWLATPAAEVPLSGELMGKMDGAIRNGDFGNITSVVVAYRGRIAFERYFAGDAGTLRNTRSATKTVTSILVGLALAAGELPDLNARVLPLLPQKPHLYQEPRKNEITFADLMTMSSVLECDDWNSFSSGNEERMYLREDWLQFALDLPIRGTPPWETPPAQRPYGRAFSYCTAGVYMLGRALAGAVRMPLEEFAAKNLFAPLGIEQYRWQHSPTGQIQTGGGLELRSRDLLKLAQLYANGGEWGGRRLLPSSWVQASIEPRVQFEGSDGRSFEYGYLWWLQSFAVNGKRVATYHMAGAGGNIVLVAPALDLAAVITSENFRRSDAHALTRALLSDHILPAVNLLE</sequence>
<reference evidence="2 3" key="1">
    <citation type="submission" date="2023-10" db="EMBL/GenBank/DDBJ databases">
        <title>Description of Microbulbifer bruguierae sp. nov., isolated from the sediments of mangrove plant Bruguiera sexangula and comparative genomic analyses of the genus Microbulbifer.</title>
        <authorList>
            <person name="Long M."/>
        </authorList>
    </citation>
    <scope>NUCLEOTIDE SEQUENCE [LARGE SCALE GENOMIC DNA]</scope>
    <source>
        <strain evidence="2 3">SPO729</strain>
    </source>
</reference>
<organism evidence="2 3">
    <name type="scientific">Microbulbifer pacificus</name>
    <dbReference type="NCBI Taxonomy" id="407164"/>
    <lineage>
        <taxon>Bacteria</taxon>
        <taxon>Pseudomonadati</taxon>
        <taxon>Pseudomonadota</taxon>
        <taxon>Gammaproteobacteria</taxon>
        <taxon>Cellvibrionales</taxon>
        <taxon>Microbulbiferaceae</taxon>
        <taxon>Microbulbifer</taxon>
    </lineage>
</organism>
<keyword evidence="3" id="KW-1185">Reference proteome</keyword>
<dbReference type="EMBL" id="CP137555">
    <property type="protein sequence ID" value="WOX04347.1"/>
    <property type="molecule type" value="Genomic_DNA"/>
</dbReference>
<dbReference type="RefSeq" id="WP_318952825.1">
    <property type="nucleotide sequence ID" value="NZ_CP137555.1"/>
</dbReference>
<dbReference type="InterPro" id="IPR050789">
    <property type="entry name" value="Diverse_Enzym_Activities"/>
</dbReference>
<dbReference type="PANTHER" id="PTHR43283">
    <property type="entry name" value="BETA-LACTAMASE-RELATED"/>
    <property type="match status" value="1"/>
</dbReference>
<name>A0AAU0MWE9_9GAMM</name>
<dbReference type="Pfam" id="PF00144">
    <property type="entry name" value="Beta-lactamase"/>
    <property type="match status" value="1"/>
</dbReference>
<dbReference type="KEGG" id="mpaf:R5R33_11400"/>
<dbReference type="InterPro" id="IPR001466">
    <property type="entry name" value="Beta-lactam-related"/>
</dbReference>
<keyword evidence="2" id="KW-0378">Hydrolase</keyword>
<evidence type="ECO:0000313" key="3">
    <source>
        <dbReference type="Proteomes" id="UP001302477"/>
    </source>
</evidence>
<feature type="domain" description="Beta-lactamase-related" evidence="1">
    <location>
        <begin position="37"/>
        <end position="331"/>
    </location>
</feature>
<evidence type="ECO:0000313" key="2">
    <source>
        <dbReference type="EMBL" id="WOX04347.1"/>
    </source>
</evidence>
<evidence type="ECO:0000259" key="1">
    <source>
        <dbReference type="Pfam" id="PF00144"/>
    </source>
</evidence>
<dbReference type="EC" id="3.-.-.-" evidence="2"/>
<dbReference type="InterPro" id="IPR012338">
    <property type="entry name" value="Beta-lactam/transpept-like"/>
</dbReference>